<feature type="domain" description="DUF6774" evidence="1">
    <location>
        <begin position="23"/>
        <end position="48"/>
    </location>
</feature>
<dbReference type="KEGG" id="cpro:CPRO_04690"/>
<dbReference type="AlphaFoldDB" id="A0A120MK39"/>
<dbReference type="Proteomes" id="UP000184204">
    <property type="component" value="Unassembled WGS sequence"/>
</dbReference>
<evidence type="ECO:0000313" key="5">
    <source>
        <dbReference type="Proteomes" id="UP000184204"/>
    </source>
</evidence>
<reference evidence="2 4" key="1">
    <citation type="journal article" date="2016" name="Genome Announc.">
        <title>Complete Genome Sequence of the Amino Acid-Fermenting Clostridium propionicum X2 (DSM 1682).</title>
        <authorList>
            <person name="Poehlein A."/>
            <person name="Schlien K."/>
            <person name="Chowdhury N.P."/>
            <person name="Gottschalk G."/>
            <person name="Buckel W."/>
            <person name="Daniel R."/>
        </authorList>
    </citation>
    <scope>NUCLEOTIDE SEQUENCE [LARGE SCALE GENOMIC DNA]</scope>
    <source>
        <strain evidence="2 4">X2</strain>
    </source>
</reference>
<evidence type="ECO:0000313" key="2">
    <source>
        <dbReference type="EMBL" id="AMJ40078.1"/>
    </source>
</evidence>
<dbReference type="Pfam" id="PF20564">
    <property type="entry name" value="DUF6774"/>
    <property type="match status" value="1"/>
</dbReference>
<evidence type="ECO:0000259" key="1">
    <source>
        <dbReference type="Pfam" id="PF20564"/>
    </source>
</evidence>
<dbReference type="InterPro" id="IPR046665">
    <property type="entry name" value="DUF6774"/>
</dbReference>
<evidence type="ECO:0000313" key="3">
    <source>
        <dbReference type="EMBL" id="SHE80111.1"/>
    </source>
</evidence>
<evidence type="ECO:0000313" key="4">
    <source>
        <dbReference type="Proteomes" id="UP000068026"/>
    </source>
</evidence>
<protein>
    <recommendedName>
        <fullName evidence="1">DUF6774 domain-containing protein</fullName>
    </recommendedName>
</protein>
<dbReference type="Proteomes" id="UP000068026">
    <property type="component" value="Chromosome"/>
</dbReference>
<accession>A0A120MK39</accession>
<sequence length="53" mass="5748">MENCPDIVAITLLACQISECLSDEELEILSADLSLLSDAITAILARRSQNDII</sequence>
<dbReference type="EMBL" id="FQUA01000007">
    <property type="protein sequence ID" value="SHE80111.1"/>
    <property type="molecule type" value="Genomic_DNA"/>
</dbReference>
<organism evidence="3 5">
    <name type="scientific">Anaerotignum propionicum DSM 1682</name>
    <dbReference type="NCBI Taxonomy" id="991789"/>
    <lineage>
        <taxon>Bacteria</taxon>
        <taxon>Bacillati</taxon>
        <taxon>Bacillota</taxon>
        <taxon>Clostridia</taxon>
        <taxon>Lachnospirales</taxon>
        <taxon>Anaerotignaceae</taxon>
        <taxon>Anaerotignum</taxon>
    </lineage>
</organism>
<reference evidence="4" key="2">
    <citation type="submission" date="2016-01" db="EMBL/GenBank/DDBJ databases">
        <authorList>
            <person name="Poehlein A."/>
            <person name="Schlien K."/>
            <person name="Gottschalk G."/>
            <person name="Buckel W."/>
            <person name="Daniel R."/>
        </authorList>
    </citation>
    <scope>NUCLEOTIDE SEQUENCE [LARGE SCALE GENOMIC DNA]</scope>
    <source>
        <strain evidence="4">X2</strain>
    </source>
</reference>
<keyword evidence="4" id="KW-1185">Reference proteome</keyword>
<dbReference type="RefSeq" id="WP_157881617.1">
    <property type="nucleotide sequence ID" value="NZ_CP014223.1"/>
</dbReference>
<dbReference type="EMBL" id="CP014223">
    <property type="protein sequence ID" value="AMJ40078.1"/>
    <property type="molecule type" value="Genomic_DNA"/>
</dbReference>
<gene>
    <name evidence="2" type="ORF">CPRO_04690</name>
    <name evidence="3" type="ORF">SAMN02745151_01852</name>
</gene>
<reference evidence="5" key="3">
    <citation type="submission" date="2016-11" db="EMBL/GenBank/DDBJ databases">
        <authorList>
            <person name="Jaros S."/>
            <person name="Januszkiewicz K."/>
            <person name="Wedrychowicz H."/>
        </authorList>
    </citation>
    <scope>NUCLEOTIDE SEQUENCE [LARGE SCALE GENOMIC DNA]</scope>
    <source>
        <strain evidence="5">DSM 1682</strain>
    </source>
</reference>
<name>A0A120MK39_ANAPI</name>
<reference evidence="3" key="4">
    <citation type="submission" date="2016-11" db="EMBL/GenBank/DDBJ databases">
        <authorList>
            <person name="Varghese N."/>
            <person name="Submissions S."/>
        </authorList>
    </citation>
    <scope>NUCLEOTIDE SEQUENCE</scope>
    <source>
        <strain evidence="3">DSM 1682</strain>
    </source>
</reference>
<proteinExistence type="predicted"/>